<organism evidence="3 4">
    <name type="scientific">Desulfuromusa kysingii</name>
    <dbReference type="NCBI Taxonomy" id="37625"/>
    <lineage>
        <taxon>Bacteria</taxon>
        <taxon>Pseudomonadati</taxon>
        <taxon>Thermodesulfobacteriota</taxon>
        <taxon>Desulfuromonadia</taxon>
        <taxon>Desulfuromonadales</taxon>
        <taxon>Geopsychrobacteraceae</taxon>
        <taxon>Desulfuromusa</taxon>
    </lineage>
</organism>
<dbReference type="PANTHER" id="PTHR43000">
    <property type="entry name" value="DTDP-D-GLUCOSE 4,6-DEHYDRATASE-RELATED"/>
    <property type="match status" value="1"/>
</dbReference>
<evidence type="ECO:0000313" key="4">
    <source>
        <dbReference type="Proteomes" id="UP000199409"/>
    </source>
</evidence>
<dbReference type="SUPFAM" id="SSF51735">
    <property type="entry name" value="NAD(P)-binding Rossmann-fold domains"/>
    <property type="match status" value="1"/>
</dbReference>
<dbReference type="Proteomes" id="UP000199409">
    <property type="component" value="Unassembled WGS sequence"/>
</dbReference>
<proteinExistence type="inferred from homology"/>
<dbReference type="Gene3D" id="3.40.50.720">
    <property type="entry name" value="NAD(P)-binding Rossmann-like Domain"/>
    <property type="match status" value="1"/>
</dbReference>
<dbReference type="STRING" id="37625.SAMN05660420_01239"/>
<name>A0A1H3YIY8_9BACT</name>
<evidence type="ECO:0000313" key="3">
    <source>
        <dbReference type="EMBL" id="SEA10902.1"/>
    </source>
</evidence>
<dbReference type="Pfam" id="PF01370">
    <property type="entry name" value="Epimerase"/>
    <property type="match status" value="1"/>
</dbReference>
<dbReference type="InterPro" id="IPR001509">
    <property type="entry name" value="Epimerase_deHydtase"/>
</dbReference>
<gene>
    <name evidence="3" type="ORF">SAMN05660420_01239</name>
</gene>
<reference evidence="3 4" key="1">
    <citation type="submission" date="2016-10" db="EMBL/GenBank/DDBJ databases">
        <authorList>
            <person name="de Groot N.N."/>
        </authorList>
    </citation>
    <scope>NUCLEOTIDE SEQUENCE [LARGE SCALE GENOMIC DNA]</scope>
    <source>
        <strain evidence="3 4">DSM 7343</strain>
    </source>
</reference>
<protein>
    <submittedName>
        <fullName evidence="3">GDP-mannose 4,6 dehydratase</fullName>
    </submittedName>
</protein>
<comment type="similarity">
    <text evidence="1">Belongs to the NAD(P)-dependent epimerase/dehydratase family.</text>
</comment>
<dbReference type="AlphaFoldDB" id="A0A1H3YIY8"/>
<dbReference type="InterPro" id="IPR036291">
    <property type="entry name" value="NAD(P)-bd_dom_sf"/>
</dbReference>
<evidence type="ECO:0000256" key="1">
    <source>
        <dbReference type="ARBA" id="ARBA00007637"/>
    </source>
</evidence>
<dbReference type="EMBL" id="FNQN01000003">
    <property type="protein sequence ID" value="SEA10902.1"/>
    <property type="molecule type" value="Genomic_DNA"/>
</dbReference>
<keyword evidence="4" id="KW-1185">Reference proteome</keyword>
<sequence>MKILVTGGAGFIGSAAIRYIIHHTPDEVENLDKLTYEGNSESVWSASTSDRYAFERVDICDRPEL</sequence>
<accession>A0A1H3YIY8</accession>
<evidence type="ECO:0000259" key="2">
    <source>
        <dbReference type="Pfam" id="PF01370"/>
    </source>
</evidence>
<feature type="domain" description="NAD-dependent epimerase/dehydratase" evidence="2">
    <location>
        <begin position="3"/>
        <end position="64"/>
    </location>
</feature>